<evidence type="ECO:0000256" key="3">
    <source>
        <dbReference type="ARBA" id="ARBA00022741"/>
    </source>
</evidence>
<dbReference type="GO" id="GO:0005524">
    <property type="term" value="F:ATP binding"/>
    <property type="evidence" value="ECO:0007669"/>
    <property type="project" value="UniProtKB-UniRule"/>
</dbReference>
<keyword evidence="10" id="KW-1185">Reference proteome</keyword>
<gene>
    <name evidence="9" type="ORF">LY90DRAFT_509205</name>
</gene>
<feature type="compositionally biased region" description="Basic and acidic residues" evidence="7">
    <location>
        <begin position="293"/>
        <end position="308"/>
    </location>
</feature>
<evidence type="ECO:0000313" key="9">
    <source>
        <dbReference type="EMBL" id="ORY46658.1"/>
    </source>
</evidence>
<dbReference type="Pfam" id="PF00069">
    <property type="entry name" value="Pkinase"/>
    <property type="match status" value="1"/>
</dbReference>
<feature type="region of interest" description="Disordered" evidence="7">
    <location>
        <begin position="280"/>
        <end position="309"/>
    </location>
</feature>
<dbReference type="Gene3D" id="3.30.200.20">
    <property type="entry name" value="Phosphorylase Kinase, domain 1"/>
    <property type="match status" value="1"/>
</dbReference>
<evidence type="ECO:0000313" key="10">
    <source>
        <dbReference type="Proteomes" id="UP000193920"/>
    </source>
</evidence>
<sequence length="807" mass="94359">MSNNNSMQFFKKYELGKVLGTGAFSEVKIAINRQTKEKFAVKIIDKSKCKGKENMIDTEISILSKVHHENIVRLYDLYQIDNKIYLVMELVTGGELFDDIVRRGKYTESDAAKIVQKILLAIDYLHGMGIAHRDLKPENLLLSDKSKNGKVMISDFGLSKIFNDEEVMKTACGTPGYVAPEVLKRQGYGKEVDLWSIGVITYILLCGYPPFYDQNNVELYKQILACRYEFEKPWWDNISEDAKGFIRKLLVLDPAKRYTAKQAVNHPFIVNNCGPPPAPVEHIPKEIPPVSYPKREGSSDNGKEKPQEYYKGNNQAQKDSSAYNNSNNLAPGVTKKLQQVLSTKNIKIGHQIVNNLYEITNPSNIYNNNKNNHIINLPYNNINKEAFVDTNPIYYNGNVKHERRYTDEPVQHYMTKNQMKNLKNDHHIKHNTINTMNYRNENNNNINNNQPLYYFNNGESDIHQEMHKKDHNRYSQSESEQTASNKSKHKFKIFSKISKKSNKVNNIENNIINNSNYNRNHNNYDEHIVNIDDREINELSNKNASPKLGHNPNMNYYPQNQPTIYEIDDSSTDDITNYYNNMNLKDKDNYYIEKKMNYGDPNMKLNDYNKNKDIYNYYNNNNTNMMFDYPNNYMNNVNHVSNNYHDKNNNYYMNTRKGIQMNNYMNVNETNRAKYSGNYNNYANFNGNRNGRNPMENNNFNNPNINNINKNYHNPNYTPNNYGGGDMYTQNNMTFMNAKNNSNNVNYQRYPVESEDITSYRKFMNNNPVPTSMIEEKALYYNIPNNMSENDYEMDYNRKRHEKCIIS</sequence>
<keyword evidence="5 6" id="KW-0067">ATP-binding</keyword>
<keyword evidence="2" id="KW-0808">Transferase</keyword>
<dbReference type="PANTHER" id="PTHR24347">
    <property type="entry name" value="SERINE/THREONINE-PROTEIN KINASE"/>
    <property type="match status" value="1"/>
</dbReference>
<feature type="binding site" evidence="6">
    <location>
        <position position="42"/>
    </location>
    <ligand>
        <name>ATP</name>
        <dbReference type="ChEBI" id="CHEBI:30616"/>
    </ligand>
</feature>
<dbReference type="CDD" id="cd05117">
    <property type="entry name" value="STKc_CAMK"/>
    <property type="match status" value="1"/>
</dbReference>
<dbReference type="InterPro" id="IPR008271">
    <property type="entry name" value="Ser/Thr_kinase_AS"/>
</dbReference>
<evidence type="ECO:0000259" key="8">
    <source>
        <dbReference type="PROSITE" id="PS50011"/>
    </source>
</evidence>
<dbReference type="FunFam" id="1.10.510.10:FF:000026">
    <property type="entry name" value="Calcium/calmodulin-dependent protein kinase type 1"/>
    <property type="match status" value="1"/>
</dbReference>
<dbReference type="InterPro" id="IPR000719">
    <property type="entry name" value="Prot_kinase_dom"/>
</dbReference>
<proteinExistence type="predicted"/>
<evidence type="ECO:0000256" key="7">
    <source>
        <dbReference type="SAM" id="MobiDB-lite"/>
    </source>
</evidence>
<feature type="region of interest" description="Disordered" evidence="7">
    <location>
        <begin position="467"/>
        <end position="488"/>
    </location>
</feature>
<evidence type="ECO:0000256" key="2">
    <source>
        <dbReference type="ARBA" id="ARBA00022679"/>
    </source>
</evidence>
<dbReference type="PROSITE" id="PS00107">
    <property type="entry name" value="PROTEIN_KINASE_ATP"/>
    <property type="match status" value="1"/>
</dbReference>
<dbReference type="PROSITE" id="PS00108">
    <property type="entry name" value="PROTEIN_KINASE_ST"/>
    <property type="match status" value="1"/>
</dbReference>
<dbReference type="SUPFAM" id="SSF56112">
    <property type="entry name" value="Protein kinase-like (PK-like)"/>
    <property type="match status" value="1"/>
</dbReference>
<accession>A0A1Y2CHY5</accession>
<dbReference type="AlphaFoldDB" id="A0A1Y2CHY5"/>
<protein>
    <submittedName>
        <fullName evidence="9">Pkinase-domain-containing protein</fullName>
    </submittedName>
</protein>
<dbReference type="OrthoDB" id="40902at2759"/>
<evidence type="ECO:0000256" key="1">
    <source>
        <dbReference type="ARBA" id="ARBA00022527"/>
    </source>
</evidence>
<name>A0A1Y2CHY5_9FUNG</name>
<dbReference type="Gene3D" id="1.10.510.10">
    <property type="entry name" value="Transferase(Phosphotransferase) domain 1"/>
    <property type="match status" value="1"/>
</dbReference>
<keyword evidence="1" id="KW-0723">Serine/threonine-protein kinase</keyword>
<dbReference type="EMBL" id="MCOG01000107">
    <property type="protein sequence ID" value="ORY46658.1"/>
    <property type="molecule type" value="Genomic_DNA"/>
</dbReference>
<dbReference type="GO" id="GO:0004674">
    <property type="term" value="F:protein serine/threonine kinase activity"/>
    <property type="evidence" value="ECO:0007669"/>
    <property type="project" value="UniProtKB-KW"/>
</dbReference>
<dbReference type="FunFam" id="3.30.200.20:FF:000042">
    <property type="entry name" value="Aurora kinase A"/>
    <property type="match status" value="1"/>
</dbReference>
<dbReference type="InterPro" id="IPR017441">
    <property type="entry name" value="Protein_kinase_ATP_BS"/>
</dbReference>
<dbReference type="InterPro" id="IPR011009">
    <property type="entry name" value="Kinase-like_dom_sf"/>
</dbReference>
<keyword evidence="3 6" id="KW-0547">Nucleotide-binding</keyword>
<feature type="compositionally biased region" description="Polar residues" evidence="7">
    <location>
        <begin position="474"/>
        <end position="483"/>
    </location>
</feature>
<evidence type="ECO:0000256" key="5">
    <source>
        <dbReference type="ARBA" id="ARBA00022840"/>
    </source>
</evidence>
<comment type="caution">
    <text evidence="9">The sequence shown here is derived from an EMBL/GenBank/DDBJ whole genome shotgun (WGS) entry which is preliminary data.</text>
</comment>
<evidence type="ECO:0000256" key="6">
    <source>
        <dbReference type="PROSITE-ProRule" id="PRU10141"/>
    </source>
</evidence>
<dbReference type="STRING" id="1754190.A0A1Y2CHY5"/>
<reference evidence="9 10" key="1">
    <citation type="submission" date="2016-08" db="EMBL/GenBank/DDBJ databases">
        <title>A Parts List for Fungal Cellulosomes Revealed by Comparative Genomics.</title>
        <authorList>
            <consortium name="DOE Joint Genome Institute"/>
            <person name="Haitjema C.H."/>
            <person name="Gilmore S.P."/>
            <person name="Henske J.K."/>
            <person name="Solomon K.V."/>
            <person name="De Groot R."/>
            <person name="Kuo A."/>
            <person name="Mondo S.J."/>
            <person name="Salamov A.A."/>
            <person name="Labutti K."/>
            <person name="Zhao Z."/>
            <person name="Chiniquy J."/>
            <person name="Barry K."/>
            <person name="Brewer H.M."/>
            <person name="Purvine S.O."/>
            <person name="Wright A.T."/>
            <person name="Boxma B."/>
            <person name="Van Alen T."/>
            <person name="Hackstein J.H."/>
            <person name="Baker S.E."/>
            <person name="Grigoriev I.V."/>
            <person name="O'Malley M.A."/>
        </authorList>
    </citation>
    <scope>NUCLEOTIDE SEQUENCE [LARGE SCALE GENOMIC DNA]</scope>
    <source>
        <strain evidence="9 10">G1</strain>
    </source>
</reference>
<evidence type="ECO:0000256" key="4">
    <source>
        <dbReference type="ARBA" id="ARBA00022777"/>
    </source>
</evidence>
<keyword evidence="4 9" id="KW-0418">Kinase</keyword>
<dbReference type="SMART" id="SM00220">
    <property type="entry name" value="S_TKc"/>
    <property type="match status" value="1"/>
</dbReference>
<feature type="domain" description="Protein kinase" evidence="8">
    <location>
        <begin position="13"/>
        <end position="269"/>
    </location>
</feature>
<dbReference type="PROSITE" id="PS50011">
    <property type="entry name" value="PROTEIN_KINASE_DOM"/>
    <property type="match status" value="1"/>
</dbReference>
<dbReference type="Proteomes" id="UP000193920">
    <property type="component" value="Unassembled WGS sequence"/>
</dbReference>
<organism evidence="9 10">
    <name type="scientific">Neocallimastix californiae</name>
    <dbReference type="NCBI Taxonomy" id="1754190"/>
    <lineage>
        <taxon>Eukaryota</taxon>
        <taxon>Fungi</taxon>
        <taxon>Fungi incertae sedis</taxon>
        <taxon>Chytridiomycota</taxon>
        <taxon>Chytridiomycota incertae sedis</taxon>
        <taxon>Neocallimastigomycetes</taxon>
        <taxon>Neocallimastigales</taxon>
        <taxon>Neocallimastigaceae</taxon>
        <taxon>Neocallimastix</taxon>
    </lineage>
</organism>